<evidence type="ECO:0000313" key="6">
    <source>
        <dbReference type="Proteomes" id="UP000284706"/>
    </source>
</evidence>
<evidence type="ECO:0000259" key="4">
    <source>
        <dbReference type="SMART" id="SM01216"/>
    </source>
</evidence>
<dbReference type="PANTHER" id="PTHR15678">
    <property type="entry name" value="ANTIGEN MLAA-22-RELATED"/>
    <property type="match status" value="1"/>
</dbReference>
<evidence type="ECO:0000313" key="5">
    <source>
        <dbReference type="EMBL" id="PPQ67998.1"/>
    </source>
</evidence>
<dbReference type="SMART" id="SM01214">
    <property type="entry name" value="Fmp27_GFWDK"/>
    <property type="match status" value="1"/>
</dbReference>
<protein>
    <submittedName>
        <fullName evidence="5">Uncharacterized protein</fullName>
    </submittedName>
</protein>
<dbReference type="SMART" id="SM01216">
    <property type="entry name" value="Fmp27_WPPW"/>
    <property type="match status" value="1"/>
</dbReference>
<feature type="compositionally biased region" description="Polar residues" evidence="1">
    <location>
        <begin position="893"/>
        <end position="904"/>
    </location>
</feature>
<evidence type="ECO:0000256" key="2">
    <source>
        <dbReference type="SAM" id="Phobius"/>
    </source>
</evidence>
<organism evidence="5 6">
    <name type="scientific">Gymnopilus dilepis</name>
    <dbReference type="NCBI Taxonomy" id="231916"/>
    <lineage>
        <taxon>Eukaryota</taxon>
        <taxon>Fungi</taxon>
        <taxon>Dikarya</taxon>
        <taxon>Basidiomycota</taxon>
        <taxon>Agaricomycotina</taxon>
        <taxon>Agaricomycetes</taxon>
        <taxon>Agaricomycetidae</taxon>
        <taxon>Agaricales</taxon>
        <taxon>Agaricineae</taxon>
        <taxon>Hymenogastraceae</taxon>
        <taxon>Gymnopilus</taxon>
    </lineage>
</organism>
<dbReference type="InParanoid" id="A0A409VP40"/>
<gene>
    <name evidence="5" type="ORF">CVT26_007361</name>
</gene>
<sequence>MYDLGNGLPRDTQFSLLVPLHVHFTLSSLLATLRDYPLPLFSISSPPSTSSISLTFETDLIIAEEMGTENSVDWVDCPIIGEQDAYLGEALFSVRVPKTIMPVKTYATPTIKITTPEPTIFSWGVSYGPAIQDVMRVVETLSSAPRDSSPALGFWDKMRLILHWTVRVTSQGDLRFYIKGSRDPYEIHDNGAGFALCWQGSPEIRIGYENQQRELIQVMSEGMLIAIPDFSHSLAKPFKKVCARLSSGVRYGIGFVLERACGPECLFCTGTPFQRKCRFFSFSPHFEVKLEKKLAPPSFKAPDDSYNGFRSDFIHLSVSLVNSLKARGQKSPHKPSSLYFTPKVFAHFWSWCSLFDGALTLPIRQGDYYPPRPISPKFGRHLATIKYRISLHHLYVLHGYIDESRETWVDGVTPWVGLKGKVDELLVDMHQREEENTVPGPIPGTTRVVRKKPFYAAEVIMKGTELRAMLAVFREPMKLHAGMTAPPQKSNYRQHTDLPITLPASVWYDMDDFVELDWSSEGPPTLHLLPLASCPHFTFSKRNEALSGSLQASKFGSEHSHTCLLGQEPSVTRTQITLASVRALELRKLLAKKRPSGTKEQDTQSIEKMVTILEEYIAVLKEVEIRPTLTQEQAARTYHMPAEIMSPDEWVEFDNVYQIHCPRIFMDNAIRDIMVQYYYCSRDRRGFEYHMATRAVKFIRDQANVAISNDKPGNSSKDRLSVNTAQLAASALRKMLKGDNNTKISLDISRDRSDQTPGKVEPLDGWAEGVSLRKSHCCLLLKPQIVLRGDTAADTCIVAAAQAKLQSFAIMDLLNLDDPISGKVMSRNYTSLSGLQAFAPTNLKSPTSADGSVPLEVLIDLRCESEAFERLVPQTEAIFHYDKFNRLRLRNNTTSAATKPTTQEPGAVSDSHLQDQTDLIRVHIPRFTVSANTEHFQAISNIVTKLLLFSDPAHKTRLDKLQTLIFTYDFTDLTSAAGVVSNLQGRLRDALETERFARRSHRHEDDEEARLGLVQLHADIFLLSEELNLLFDAIKMAQDRFDDHTDQKSALLLHASSYEISWRMLDARRNLLAKLVVANIDFHWLSRQDSSTVNSLTIGNLTAFDGSRYAIWAEILSKYDEPANHPLLKARLFLVANWTVLAPVGGITIYESFELSFHPLRLQLDAKVGRRIMEYVWPDRKNRAAISDDPTTKDNAQKAPLEITVNSPKSGRSSVDSPRGVRSPSRSKTTDFGDKLHSPSLRKLGASRSFTDLRLTRDSNALSPPGFDNHAGFLSPPAFLKRTNSSDSVNFSSMLEGPSTPAPGASFGVDTAVPRGDTPDDAQVMKTRSSQKSFVLVRISSIHLLLSVVKEGSFECHDAKIKTRELEYRNQTWSFEELVNQFIPSNMNWRGWVKMAFHQPLVPVLPVARELLSKTKWTSSKSSNQLHDNPLRLLHPRHFATTDDERLDWIQAEKVGDSTVGPSKSSWRTALRNNKDPPLLTSLPLTAEPESMDSEANASRPSSPPGRKRVKSLFGNKNLRRSKSKGPDHAPRTFDRLLLPRSSKATMPSIRVRGRAYSALDSPFNGRIGSSVLDPSAQAPSVLPFPSGTPPAFARSSTPALLDASPSPFLTTPTRPRAFTTSTPSRVHAHCTSRSSQLTSLALGATPISVRRTSIAAGSPSPYPHAGDTLTIEGLQTDIRLHSHGEPGIIESSINLPHIDNNDIGDHHHDDVVEHLDVIGTPILLFWRPLLTFVLDSQVGAVSSLTNAANSIVIPPSAWYSRKPVVVLPSTPRRQTAGDDFPEFEDSLDRHVEDVLNDPSKVRRTLMGVWSFLKTPMGVITGIYGFLVVFWGAAIVIFISRIIDFHNANTQGFWIEVSSQVETGLFTITSIGLIPSRILDTYRIWKIWRYKRKTMKLRKKAGLPELFDVDDLPDPAYDPNYVHVLTESEQKDLHRQLMGQKLIGLFRLSDYILILWSLHPYLMWYPSMALLICFLNDGNSLFQCFLCGVMWGMDRFDRPTWTTAVLIPGSFVCGIGAAIVIWRGGERTKRVEEVREKLKAALSHSHPQEDGQLPQSLSRVSHSGANSEKTSLKNTTGATQAAHESTAKIDEHMVIPSAQDIGINGHD</sequence>
<evidence type="ECO:0000259" key="3">
    <source>
        <dbReference type="SMART" id="SM01214"/>
    </source>
</evidence>
<keyword evidence="2" id="KW-0472">Membrane</keyword>
<feature type="region of interest" description="Disordered" evidence="1">
    <location>
        <begin position="1184"/>
        <end position="1240"/>
    </location>
</feature>
<feature type="transmembrane region" description="Helical" evidence="2">
    <location>
        <begin position="1942"/>
        <end position="1962"/>
    </location>
</feature>
<dbReference type="InterPro" id="IPR019449">
    <property type="entry name" value="FMP27_WPPW_RBG"/>
</dbReference>
<feature type="domain" description="FMP27/BLTP2/Hobbit GFWDK motif-containing RBG unit" evidence="3">
    <location>
        <begin position="35"/>
        <end position="187"/>
    </location>
</feature>
<feature type="compositionally biased region" description="Polar residues" evidence="1">
    <location>
        <begin position="1204"/>
        <end position="1216"/>
    </location>
</feature>
<feature type="compositionally biased region" description="Basic and acidic residues" evidence="1">
    <location>
        <begin position="1525"/>
        <end position="1535"/>
    </location>
</feature>
<feature type="region of interest" description="Disordered" evidence="1">
    <location>
        <begin position="2039"/>
        <end position="2107"/>
    </location>
</feature>
<dbReference type="Pfam" id="PF10344">
    <property type="entry name" value="Hobbit"/>
    <property type="match status" value="1"/>
</dbReference>
<keyword evidence="2" id="KW-1133">Transmembrane helix</keyword>
<reference evidence="5 6" key="1">
    <citation type="journal article" date="2018" name="Evol. Lett.">
        <title>Horizontal gene cluster transfer increased hallucinogenic mushroom diversity.</title>
        <authorList>
            <person name="Reynolds H.T."/>
            <person name="Vijayakumar V."/>
            <person name="Gluck-Thaler E."/>
            <person name="Korotkin H.B."/>
            <person name="Matheny P.B."/>
            <person name="Slot J.C."/>
        </authorList>
    </citation>
    <scope>NUCLEOTIDE SEQUENCE [LARGE SCALE GENOMIC DNA]</scope>
    <source>
        <strain evidence="5 6">SRW20</strain>
    </source>
</reference>
<keyword evidence="2" id="KW-0812">Transmembrane</keyword>
<proteinExistence type="predicted"/>
<keyword evidence="6" id="KW-1185">Reference proteome</keyword>
<feature type="transmembrane region" description="Helical" evidence="2">
    <location>
        <begin position="2003"/>
        <end position="2022"/>
    </location>
</feature>
<dbReference type="Proteomes" id="UP000284706">
    <property type="component" value="Unassembled WGS sequence"/>
</dbReference>
<dbReference type="InterPro" id="IPR019441">
    <property type="entry name" value="FMP27/BLTP2/Hobbit_GFWDK_RBG"/>
</dbReference>
<feature type="region of interest" description="Disordered" evidence="1">
    <location>
        <begin position="1582"/>
        <end position="1625"/>
    </location>
</feature>
<accession>A0A409VP40</accession>
<dbReference type="InterPro" id="IPR045167">
    <property type="entry name" value="Hobbit"/>
</dbReference>
<dbReference type="STRING" id="231916.A0A409VP40"/>
<feature type="domain" description="FMP27 WPPW motif-containing RBG unit" evidence="4">
    <location>
        <begin position="417"/>
        <end position="858"/>
    </location>
</feature>
<dbReference type="InterPro" id="IPR021369">
    <property type="entry name" value="DUF2985"/>
</dbReference>
<dbReference type="OrthoDB" id="1562405at2759"/>
<dbReference type="PANTHER" id="PTHR15678:SF6">
    <property type="entry name" value="BRIDGE-LIKE LIPID TRANSFER PROTEIN FAMILY MEMBER 2"/>
    <property type="match status" value="1"/>
</dbReference>
<dbReference type="EMBL" id="NHYE01005604">
    <property type="protein sequence ID" value="PPQ67998.1"/>
    <property type="molecule type" value="Genomic_DNA"/>
</dbReference>
<feature type="compositionally biased region" description="Polar residues" evidence="1">
    <location>
        <begin position="1608"/>
        <end position="1625"/>
    </location>
</feature>
<name>A0A409VP40_9AGAR</name>
<feature type="transmembrane region" description="Helical" evidence="2">
    <location>
        <begin position="1817"/>
        <end position="1839"/>
    </location>
</feature>
<feature type="compositionally biased region" description="Polar residues" evidence="1">
    <location>
        <begin position="2053"/>
        <end position="2083"/>
    </location>
</feature>
<feature type="compositionally biased region" description="Polar residues" evidence="1">
    <location>
        <begin position="1460"/>
        <end position="1472"/>
    </location>
</feature>
<feature type="region of interest" description="Disordered" evidence="1">
    <location>
        <begin position="893"/>
        <end position="912"/>
    </location>
</feature>
<comment type="caution">
    <text evidence="5">The sequence shown here is derived from an EMBL/GenBank/DDBJ whole genome shotgun (WGS) entry which is preliminary data.</text>
</comment>
<feature type="region of interest" description="Disordered" evidence="1">
    <location>
        <begin position="1457"/>
        <end position="1535"/>
    </location>
</feature>
<feature type="compositionally biased region" description="Basic and acidic residues" evidence="1">
    <location>
        <begin position="1228"/>
        <end position="1237"/>
    </location>
</feature>
<dbReference type="Pfam" id="PF11204">
    <property type="entry name" value="DUF2985"/>
    <property type="match status" value="1"/>
</dbReference>
<evidence type="ECO:0000256" key="1">
    <source>
        <dbReference type="SAM" id="MobiDB-lite"/>
    </source>
</evidence>